<dbReference type="InterPro" id="IPR050807">
    <property type="entry name" value="TransReg_Diox_bact_type"/>
</dbReference>
<protein>
    <submittedName>
        <fullName evidence="3">Helix-turn-helix transcriptional regulator</fullName>
    </submittedName>
</protein>
<keyword evidence="4" id="KW-1185">Reference proteome</keyword>
<dbReference type="PANTHER" id="PTHR46797:SF1">
    <property type="entry name" value="METHYLPHOSPHONATE SYNTHASE"/>
    <property type="match status" value="1"/>
</dbReference>
<dbReference type="RefSeq" id="WP_166248071.1">
    <property type="nucleotide sequence ID" value="NZ_CP049616.1"/>
</dbReference>
<dbReference type="Gene3D" id="1.10.260.40">
    <property type="entry name" value="lambda repressor-like DNA-binding domains"/>
    <property type="match status" value="1"/>
</dbReference>
<feature type="domain" description="HTH cro/C1-type" evidence="2">
    <location>
        <begin position="23"/>
        <end position="77"/>
    </location>
</feature>
<dbReference type="GO" id="GO:0003700">
    <property type="term" value="F:DNA-binding transcription factor activity"/>
    <property type="evidence" value="ECO:0007669"/>
    <property type="project" value="TreeGrafter"/>
</dbReference>
<dbReference type="SMART" id="SM00530">
    <property type="entry name" value="HTH_XRE"/>
    <property type="match status" value="1"/>
</dbReference>
<dbReference type="GO" id="GO:0005829">
    <property type="term" value="C:cytosol"/>
    <property type="evidence" value="ECO:0007669"/>
    <property type="project" value="TreeGrafter"/>
</dbReference>
<dbReference type="GO" id="GO:0003677">
    <property type="term" value="F:DNA binding"/>
    <property type="evidence" value="ECO:0007669"/>
    <property type="project" value="UniProtKB-KW"/>
</dbReference>
<evidence type="ECO:0000313" key="4">
    <source>
        <dbReference type="Proteomes" id="UP000502928"/>
    </source>
</evidence>
<dbReference type="PROSITE" id="PS50943">
    <property type="entry name" value="HTH_CROC1"/>
    <property type="match status" value="1"/>
</dbReference>
<organism evidence="3 4">
    <name type="scientific">Flagellimonas oceani</name>
    <dbReference type="NCBI Taxonomy" id="2698672"/>
    <lineage>
        <taxon>Bacteria</taxon>
        <taxon>Pseudomonadati</taxon>
        <taxon>Bacteroidota</taxon>
        <taxon>Flavobacteriia</taxon>
        <taxon>Flavobacteriales</taxon>
        <taxon>Flavobacteriaceae</taxon>
        <taxon>Flagellimonas</taxon>
    </lineage>
</organism>
<dbReference type="Pfam" id="PF01381">
    <property type="entry name" value="HTH_3"/>
    <property type="match status" value="1"/>
</dbReference>
<dbReference type="CDD" id="cd00093">
    <property type="entry name" value="HTH_XRE"/>
    <property type="match status" value="1"/>
</dbReference>
<evidence type="ECO:0000256" key="1">
    <source>
        <dbReference type="ARBA" id="ARBA00023125"/>
    </source>
</evidence>
<dbReference type="InterPro" id="IPR010982">
    <property type="entry name" value="Lambda_DNA-bd_dom_sf"/>
</dbReference>
<name>A0A6G7J158_9FLAO</name>
<dbReference type="KEGG" id="mut:GVT53_07545"/>
<evidence type="ECO:0000313" key="3">
    <source>
        <dbReference type="EMBL" id="QII44535.1"/>
    </source>
</evidence>
<reference evidence="3 4" key="1">
    <citation type="submission" date="2020-02" db="EMBL/GenBank/DDBJ databases">
        <title>Complete genome of Muricauda sp. 501str8.</title>
        <authorList>
            <person name="Dong B."/>
            <person name="Zhu S."/>
            <person name="Yang J."/>
            <person name="Chen J."/>
        </authorList>
    </citation>
    <scope>NUCLEOTIDE SEQUENCE [LARGE SCALE GENOMIC DNA]</scope>
    <source>
        <strain evidence="3 4">501str8</strain>
    </source>
</reference>
<accession>A0A6G7J158</accession>
<keyword evidence="1" id="KW-0238">DNA-binding</keyword>
<gene>
    <name evidence="3" type="ORF">GVT53_07545</name>
</gene>
<dbReference type="EMBL" id="CP049616">
    <property type="protein sequence ID" value="QII44535.1"/>
    <property type="molecule type" value="Genomic_DNA"/>
</dbReference>
<dbReference type="Proteomes" id="UP000502928">
    <property type="component" value="Chromosome"/>
</dbReference>
<dbReference type="PANTHER" id="PTHR46797">
    <property type="entry name" value="HTH-TYPE TRANSCRIPTIONAL REGULATOR"/>
    <property type="match status" value="1"/>
</dbReference>
<sequence length="84" mass="9721">MDFRDEERRKKESEYKNRLGRKLKELRLSKDMSQLDLALEADLARTQISRIENGQASPTVLSFLNIVNALNLSKDQVLELMDLA</sequence>
<dbReference type="SUPFAM" id="SSF47413">
    <property type="entry name" value="lambda repressor-like DNA-binding domains"/>
    <property type="match status" value="1"/>
</dbReference>
<evidence type="ECO:0000259" key="2">
    <source>
        <dbReference type="PROSITE" id="PS50943"/>
    </source>
</evidence>
<dbReference type="AlphaFoldDB" id="A0A6G7J158"/>
<proteinExistence type="predicted"/>
<dbReference type="InterPro" id="IPR001387">
    <property type="entry name" value="Cro/C1-type_HTH"/>
</dbReference>